<sequence>MIQIAMLLLGTKYIKRNARYLSIAGGLWFVAGVLLFIDGLDQHSYFPLKIFGYILMVESVITLSVASNGVGTKKSILFFKGGIFLFVALIILVNQKYSNVLLAIIFGFTFFIIGFFTSFSSFIVRFPRWKLTLAYGLVLIAFSFFLLLHHAATVSFFIGFQMISSGLSSIGIARKAMRMKSGTSIFQLIQPGDVLLSSVPLKHDAKPVAKPADAKSAPPASLVVHVWTPEESAEARPISRPVINRYIAAVDENGVISTGHAALEVPGHLYISLYPAEDIDRSPSEFLRTLKATHENDVSGRFLPDYATESREWCDSVRKIVFDNFSAHKLNNFWETYRQNETYNLTYRNCSSSVAYALEAALDGVLAQNKKFGYLLKILLVPELWIAAQVRKRAQMMAWTPGLVMDYSRALYALVHPLPRPWYRRLPWSSARKK</sequence>
<keyword evidence="3" id="KW-1185">Reference proteome</keyword>
<keyword evidence="1" id="KW-0472">Membrane</keyword>
<dbReference type="RefSeq" id="WP_078000879.1">
    <property type="nucleotide sequence ID" value="NZ_MRUL01000001.1"/>
</dbReference>
<organism evidence="2 3">
    <name type="scientific">Izhakiella australiensis</name>
    <dbReference type="NCBI Taxonomy" id="1926881"/>
    <lineage>
        <taxon>Bacteria</taxon>
        <taxon>Pseudomonadati</taxon>
        <taxon>Pseudomonadota</taxon>
        <taxon>Gammaproteobacteria</taxon>
        <taxon>Enterobacterales</taxon>
        <taxon>Erwiniaceae</taxon>
        <taxon>Izhakiella</taxon>
    </lineage>
</organism>
<dbReference type="AlphaFoldDB" id="A0A1S8YT83"/>
<keyword evidence="1" id="KW-0812">Transmembrane</keyword>
<evidence type="ECO:0000256" key="1">
    <source>
        <dbReference type="SAM" id="Phobius"/>
    </source>
</evidence>
<dbReference type="STRING" id="1926881.BTJ39_01465"/>
<accession>A0A1S8YT83</accession>
<feature type="transmembrane region" description="Helical" evidence="1">
    <location>
        <begin position="77"/>
        <end position="94"/>
    </location>
</feature>
<feature type="transmembrane region" description="Helical" evidence="1">
    <location>
        <begin position="20"/>
        <end position="38"/>
    </location>
</feature>
<reference evidence="2 3" key="1">
    <citation type="submission" date="2016-12" db="EMBL/GenBank/DDBJ databases">
        <title>Izhakiella australiana sp. nov. of genus Izhakiella isolated from Australian desert.</title>
        <authorList>
            <person name="Ji M."/>
        </authorList>
    </citation>
    <scope>NUCLEOTIDE SEQUENCE [LARGE SCALE GENOMIC DNA]</scope>
    <source>
        <strain evidence="2 3">D4N98</strain>
    </source>
</reference>
<keyword evidence="1" id="KW-1133">Transmembrane helix</keyword>
<dbReference type="EMBL" id="MRUL01000001">
    <property type="protein sequence ID" value="OON41853.1"/>
    <property type="molecule type" value="Genomic_DNA"/>
</dbReference>
<protein>
    <submittedName>
        <fullName evidence="2">MFS transporter</fullName>
    </submittedName>
</protein>
<gene>
    <name evidence="2" type="ORF">BTJ39_01465</name>
</gene>
<proteinExistence type="predicted"/>
<comment type="caution">
    <text evidence="2">The sequence shown here is derived from an EMBL/GenBank/DDBJ whole genome shotgun (WGS) entry which is preliminary data.</text>
</comment>
<dbReference type="OrthoDB" id="6773069at2"/>
<feature type="transmembrane region" description="Helical" evidence="1">
    <location>
        <begin position="100"/>
        <end position="124"/>
    </location>
</feature>
<dbReference type="Proteomes" id="UP000190667">
    <property type="component" value="Unassembled WGS sequence"/>
</dbReference>
<evidence type="ECO:0000313" key="3">
    <source>
        <dbReference type="Proteomes" id="UP000190667"/>
    </source>
</evidence>
<feature type="transmembrane region" description="Helical" evidence="1">
    <location>
        <begin position="50"/>
        <end position="70"/>
    </location>
</feature>
<name>A0A1S8YT83_9GAMM</name>
<feature type="transmembrane region" description="Helical" evidence="1">
    <location>
        <begin position="131"/>
        <end position="148"/>
    </location>
</feature>
<evidence type="ECO:0000313" key="2">
    <source>
        <dbReference type="EMBL" id="OON41853.1"/>
    </source>
</evidence>